<dbReference type="RefSeq" id="WP_172355191.1">
    <property type="nucleotide sequence ID" value="NZ_CP053661.1"/>
</dbReference>
<keyword evidence="1" id="KW-1133">Transmembrane helix</keyword>
<sequence length="267" mass="28035">MKFSTANSPTLDSERTNATSRVFAKALSQCVRRLQSLSGSNRSSEAGVTLLECLVGIAIIAVTATLILPPLFIASASRAQNRRAEQAFQIAQDEIDRIQALVASGRHNATNLPTSAGAFTNGANVGPPTGVAGVRKCVNTGLANQYTGTGVGVLQAIPIDIDGITVNGDPCAPEFYMQVFRSVSPNDTAPGGTRQNSFILGVRVYSAIARDNFGSMTTPVQPAALNITSGTGSQRVRPLVALYPRMTWSDQGTTLCQLHQQGGTPCP</sequence>
<dbReference type="EMBL" id="CP053661">
    <property type="protein sequence ID" value="QKD82414.1"/>
    <property type="molecule type" value="Genomic_DNA"/>
</dbReference>
<evidence type="ECO:0000313" key="3">
    <source>
        <dbReference type="Proteomes" id="UP000505210"/>
    </source>
</evidence>
<keyword evidence="3" id="KW-1185">Reference proteome</keyword>
<organism evidence="2 3">
    <name type="scientific">Thermoleptolyngbya sichuanensis A183</name>
    <dbReference type="NCBI Taxonomy" id="2737172"/>
    <lineage>
        <taxon>Bacteria</taxon>
        <taxon>Bacillati</taxon>
        <taxon>Cyanobacteriota</taxon>
        <taxon>Cyanophyceae</taxon>
        <taxon>Oculatellales</taxon>
        <taxon>Oculatellaceae</taxon>
        <taxon>Thermoleptolyngbya</taxon>
        <taxon>Thermoleptolyngbya sichuanensis</taxon>
    </lineage>
</organism>
<evidence type="ECO:0000313" key="2">
    <source>
        <dbReference type="EMBL" id="QKD82414.1"/>
    </source>
</evidence>
<proteinExistence type="predicted"/>
<dbReference type="AlphaFoldDB" id="A0A6M8B619"/>
<keyword evidence="1" id="KW-0472">Membrane</keyword>
<dbReference type="Proteomes" id="UP000505210">
    <property type="component" value="Chromosome"/>
</dbReference>
<evidence type="ECO:0000256" key="1">
    <source>
        <dbReference type="SAM" id="Phobius"/>
    </source>
</evidence>
<protein>
    <submittedName>
        <fullName evidence="2">Type II secretion system protein</fullName>
    </submittedName>
</protein>
<dbReference type="NCBIfam" id="TIGR02532">
    <property type="entry name" value="IV_pilin_GFxxxE"/>
    <property type="match status" value="1"/>
</dbReference>
<gene>
    <name evidence="2" type="ORF">HPC62_09675</name>
</gene>
<dbReference type="KEGG" id="theu:HPC62_09675"/>
<reference evidence="2 3" key="1">
    <citation type="submission" date="2020-05" db="EMBL/GenBank/DDBJ databases">
        <title>Complete genome sequence of of a novel Thermoleptolyngbya strain isolated from hot springs of Ganzi, Sichuan China.</title>
        <authorList>
            <person name="Tang J."/>
            <person name="Daroch M."/>
            <person name="Li L."/>
            <person name="Waleron K."/>
            <person name="Waleron M."/>
            <person name="Waleron M."/>
        </authorList>
    </citation>
    <scope>NUCLEOTIDE SEQUENCE [LARGE SCALE GENOMIC DNA]</scope>
    <source>
        <strain evidence="2 3">PKUAC-SCTA183</strain>
    </source>
</reference>
<keyword evidence="1" id="KW-0812">Transmembrane</keyword>
<name>A0A6M8B619_9CYAN</name>
<dbReference type="SUPFAM" id="SSF54523">
    <property type="entry name" value="Pili subunits"/>
    <property type="match status" value="1"/>
</dbReference>
<feature type="transmembrane region" description="Helical" evidence="1">
    <location>
        <begin position="46"/>
        <end position="73"/>
    </location>
</feature>
<accession>A0A6M8B619</accession>
<dbReference type="InterPro" id="IPR012902">
    <property type="entry name" value="N_methyl_site"/>
</dbReference>
<dbReference type="InterPro" id="IPR045584">
    <property type="entry name" value="Pilin-like"/>
</dbReference>